<keyword evidence="1" id="KW-0472">Membrane</keyword>
<dbReference type="OrthoDB" id="9844312at2"/>
<feature type="transmembrane region" description="Helical" evidence="1">
    <location>
        <begin position="66"/>
        <end position="86"/>
    </location>
</feature>
<keyword evidence="1" id="KW-1133">Transmembrane helix</keyword>
<gene>
    <name evidence="2" type="ORF">SAMN03080614_10127</name>
</gene>
<feature type="transmembrane region" description="Helical" evidence="1">
    <location>
        <begin position="106"/>
        <end position="124"/>
    </location>
</feature>
<sequence>MNDSWPRFKSFVFCTMIFVVFGTLMSWVHIMGEVKGIDEPVGKIVFLLAVISIALILLVQKLDLRWIARISSIIVLCILYYIFTVNSRYDLPVTTYRETVGLLGEGIYFTTISSLLTIIISALGSK</sequence>
<name>A0A1H9ZQ12_9FIRM</name>
<dbReference type="AlphaFoldDB" id="A0A1H9ZQ12"/>
<evidence type="ECO:0000313" key="3">
    <source>
        <dbReference type="Proteomes" id="UP000243819"/>
    </source>
</evidence>
<evidence type="ECO:0000256" key="1">
    <source>
        <dbReference type="SAM" id="Phobius"/>
    </source>
</evidence>
<dbReference type="RefSeq" id="WP_091349740.1">
    <property type="nucleotide sequence ID" value="NZ_FOIF01000012.1"/>
</dbReference>
<keyword evidence="1" id="KW-0812">Transmembrane</keyword>
<keyword evidence="3" id="KW-1185">Reference proteome</keyword>
<accession>A0A1H9ZQ12</accession>
<feature type="transmembrane region" description="Helical" evidence="1">
    <location>
        <begin position="42"/>
        <end position="59"/>
    </location>
</feature>
<dbReference type="Proteomes" id="UP000243819">
    <property type="component" value="Unassembled WGS sequence"/>
</dbReference>
<proteinExistence type="predicted"/>
<dbReference type="EMBL" id="FOIF01000012">
    <property type="protein sequence ID" value="SES83861.1"/>
    <property type="molecule type" value="Genomic_DNA"/>
</dbReference>
<feature type="transmembrane region" description="Helical" evidence="1">
    <location>
        <begin position="12"/>
        <end position="30"/>
    </location>
</feature>
<organism evidence="2 3">
    <name type="scientific">Anaerobranca gottschalkii DSM 13577</name>
    <dbReference type="NCBI Taxonomy" id="1120990"/>
    <lineage>
        <taxon>Bacteria</taxon>
        <taxon>Bacillati</taxon>
        <taxon>Bacillota</taxon>
        <taxon>Clostridia</taxon>
        <taxon>Eubacteriales</taxon>
        <taxon>Proteinivoracaceae</taxon>
        <taxon>Anaerobranca</taxon>
    </lineage>
</organism>
<protein>
    <submittedName>
        <fullName evidence="2">Uncharacterized protein</fullName>
    </submittedName>
</protein>
<evidence type="ECO:0000313" key="2">
    <source>
        <dbReference type="EMBL" id="SES83861.1"/>
    </source>
</evidence>
<reference evidence="3" key="1">
    <citation type="submission" date="2016-10" db="EMBL/GenBank/DDBJ databases">
        <authorList>
            <person name="Varghese N."/>
            <person name="Submissions S."/>
        </authorList>
    </citation>
    <scope>NUCLEOTIDE SEQUENCE [LARGE SCALE GENOMIC DNA]</scope>
    <source>
        <strain evidence="3">DSM 13577</strain>
    </source>
</reference>
<dbReference type="STRING" id="1120990.SAMN03080614_10127"/>